<keyword evidence="1" id="KW-1133">Transmembrane helix</keyword>
<evidence type="ECO:0000313" key="3">
    <source>
        <dbReference type="EMBL" id="RHN44607.1"/>
    </source>
</evidence>
<feature type="transmembrane region" description="Helical" evidence="1">
    <location>
        <begin position="100"/>
        <end position="120"/>
    </location>
</feature>
<feature type="transmembrane region" description="Helical" evidence="1">
    <location>
        <begin position="73"/>
        <end position="93"/>
    </location>
</feature>
<evidence type="ECO:0000313" key="5">
    <source>
        <dbReference type="Proteomes" id="UP000002051"/>
    </source>
</evidence>
<evidence type="ECO:0000256" key="1">
    <source>
        <dbReference type="SAM" id="Phobius"/>
    </source>
</evidence>
<evidence type="ECO:0000313" key="2">
    <source>
        <dbReference type="EMBL" id="KEH21840.1"/>
    </source>
</evidence>
<protein>
    <submittedName>
        <fullName evidence="2">Transmembrane protein, putative</fullName>
    </submittedName>
</protein>
<dbReference type="Gramene" id="rna38746">
    <property type="protein sequence ID" value="RHN44607.1"/>
    <property type="gene ID" value="gene38746"/>
</dbReference>
<accession>A0A072U7M8</accession>
<evidence type="ECO:0000313" key="6">
    <source>
        <dbReference type="Proteomes" id="UP000265566"/>
    </source>
</evidence>
<keyword evidence="5" id="KW-1185">Reference proteome</keyword>
<organism evidence="2 5">
    <name type="scientific">Medicago truncatula</name>
    <name type="common">Barrel medic</name>
    <name type="synonym">Medicago tribuloides</name>
    <dbReference type="NCBI Taxonomy" id="3880"/>
    <lineage>
        <taxon>Eukaryota</taxon>
        <taxon>Viridiplantae</taxon>
        <taxon>Streptophyta</taxon>
        <taxon>Embryophyta</taxon>
        <taxon>Tracheophyta</taxon>
        <taxon>Spermatophyta</taxon>
        <taxon>Magnoliopsida</taxon>
        <taxon>eudicotyledons</taxon>
        <taxon>Gunneridae</taxon>
        <taxon>Pentapetalae</taxon>
        <taxon>rosids</taxon>
        <taxon>fabids</taxon>
        <taxon>Fabales</taxon>
        <taxon>Fabaceae</taxon>
        <taxon>Papilionoideae</taxon>
        <taxon>50 kb inversion clade</taxon>
        <taxon>NPAAA clade</taxon>
        <taxon>Hologalegina</taxon>
        <taxon>IRL clade</taxon>
        <taxon>Trifolieae</taxon>
        <taxon>Medicago</taxon>
    </lineage>
</organism>
<dbReference type="PANTHER" id="PTHR34115">
    <property type="entry name" value="PROTEIN, PUTATIVE-RELATED"/>
    <property type="match status" value="1"/>
</dbReference>
<keyword evidence="1 2" id="KW-0812">Transmembrane</keyword>
<sequence length="174" mass="19489">MDAMLHNNTEICVELTVRGTMAQGTTTSYATVFNSTSTSLNEVGKLLSQFFELLFAIIGFATTNTSIEKSPLLMALVFMVALYYLVLVLVTMLQLHIKNFLPFMMVIVLLGSVVSVLALMMISPTIAWIFLGLWILLFALMCYENKKELYQMIPQRIKNVFEGETQSGNSKLPV</sequence>
<evidence type="ECO:0000313" key="4">
    <source>
        <dbReference type="EnsemblPlants" id="KEH21840"/>
    </source>
</evidence>
<dbReference type="AlphaFoldDB" id="A0A072U7M8"/>
<reference evidence="6" key="4">
    <citation type="journal article" date="2018" name="Nat. Plants">
        <title>Whole-genome landscape of Medicago truncatula symbiotic genes.</title>
        <authorList>
            <person name="Pecrix Y."/>
            <person name="Staton S.E."/>
            <person name="Sallet E."/>
            <person name="Lelandais-Briere C."/>
            <person name="Moreau S."/>
            <person name="Carrere S."/>
            <person name="Blein T."/>
            <person name="Jardinaud M.F."/>
            <person name="Latrasse D."/>
            <person name="Zouine M."/>
            <person name="Zahm M."/>
            <person name="Kreplak J."/>
            <person name="Mayjonade B."/>
            <person name="Satge C."/>
            <person name="Perez M."/>
            <person name="Cauet S."/>
            <person name="Marande W."/>
            <person name="Chantry-Darmon C."/>
            <person name="Lopez-Roques C."/>
            <person name="Bouchez O."/>
            <person name="Berard A."/>
            <person name="Debelle F."/>
            <person name="Munos S."/>
            <person name="Bendahmane A."/>
            <person name="Berges H."/>
            <person name="Niebel A."/>
            <person name="Buitink J."/>
            <person name="Frugier F."/>
            <person name="Benhamed M."/>
            <person name="Crespi M."/>
            <person name="Gouzy J."/>
            <person name="Gamas P."/>
        </authorList>
    </citation>
    <scope>NUCLEOTIDE SEQUENCE [LARGE SCALE GENOMIC DNA]</scope>
    <source>
        <strain evidence="6">cv. Jemalong A17</strain>
    </source>
</reference>
<dbReference type="EMBL" id="CM001223">
    <property type="protein sequence ID" value="KEH21840.1"/>
    <property type="molecule type" value="Genomic_DNA"/>
</dbReference>
<reference evidence="2 5" key="2">
    <citation type="journal article" date="2014" name="BMC Genomics">
        <title>An improved genome release (version Mt4.0) for the model legume Medicago truncatula.</title>
        <authorList>
            <person name="Tang H."/>
            <person name="Krishnakumar V."/>
            <person name="Bidwell S."/>
            <person name="Rosen B."/>
            <person name="Chan A."/>
            <person name="Zhou S."/>
            <person name="Gentzbittel L."/>
            <person name="Childs K.L."/>
            <person name="Yandell M."/>
            <person name="Gundlach H."/>
            <person name="Mayer K.F."/>
            <person name="Schwartz D.C."/>
            <person name="Town C.D."/>
        </authorList>
    </citation>
    <scope>GENOME REANNOTATION</scope>
    <source>
        <strain evidence="2">A17</strain>
        <strain evidence="4 5">cv. Jemalong A17</strain>
    </source>
</reference>
<dbReference type="EnsemblPlants" id="KEH21840">
    <property type="protein sequence ID" value="KEH21840"/>
    <property type="gene ID" value="MTR_7g019050"/>
</dbReference>
<dbReference type="PANTHER" id="PTHR34115:SF16">
    <property type="entry name" value="PROTEIN, PUTATIVE-RELATED"/>
    <property type="match status" value="1"/>
</dbReference>
<reference evidence="4" key="3">
    <citation type="submission" date="2015-04" db="UniProtKB">
        <authorList>
            <consortium name="EnsemblPlants"/>
        </authorList>
    </citation>
    <scope>IDENTIFICATION</scope>
    <source>
        <strain evidence="4">cv. Jemalong A17</strain>
    </source>
</reference>
<reference evidence="3" key="5">
    <citation type="journal article" date="2018" name="Nat. Plants">
        <title>Whole-genome landscape of Medicago truncatula symbiotic genes.</title>
        <authorList>
            <person name="Pecrix Y."/>
            <person name="Gamas P."/>
            <person name="Carrere S."/>
        </authorList>
    </citation>
    <scope>NUCLEOTIDE SEQUENCE</scope>
    <source>
        <tissue evidence="3">Leaves</tissue>
    </source>
</reference>
<dbReference type="HOGENOM" id="CLU_1588924_0_0_1"/>
<dbReference type="OrthoDB" id="1422984at2759"/>
<reference evidence="2 5" key="1">
    <citation type="journal article" date="2011" name="Nature">
        <title>The Medicago genome provides insight into the evolution of rhizobial symbioses.</title>
        <authorList>
            <person name="Young N.D."/>
            <person name="Debelle F."/>
            <person name="Oldroyd G.E."/>
            <person name="Geurts R."/>
            <person name="Cannon S.B."/>
            <person name="Udvardi M.K."/>
            <person name="Benedito V.A."/>
            <person name="Mayer K.F."/>
            <person name="Gouzy J."/>
            <person name="Schoof H."/>
            <person name="Van de Peer Y."/>
            <person name="Proost S."/>
            <person name="Cook D.R."/>
            <person name="Meyers B.C."/>
            <person name="Spannagl M."/>
            <person name="Cheung F."/>
            <person name="De Mita S."/>
            <person name="Krishnakumar V."/>
            <person name="Gundlach H."/>
            <person name="Zhou S."/>
            <person name="Mudge J."/>
            <person name="Bharti A.K."/>
            <person name="Murray J.D."/>
            <person name="Naoumkina M.A."/>
            <person name="Rosen B."/>
            <person name="Silverstein K.A."/>
            <person name="Tang H."/>
            <person name="Rombauts S."/>
            <person name="Zhao P.X."/>
            <person name="Zhou P."/>
            <person name="Barbe V."/>
            <person name="Bardou P."/>
            <person name="Bechner M."/>
            <person name="Bellec A."/>
            <person name="Berger A."/>
            <person name="Berges H."/>
            <person name="Bidwell S."/>
            <person name="Bisseling T."/>
            <person name="Choisne N."/>
            <person name="Couloux A."/>
            <person name="Denny R."/>
            <person name="Deshpande S."/>
            <person name="Dai X."/>
            <person name="Doyle J.J."/>
            <person name="Dudez A.M."/>
            <person name="Farmer A.D."/>
            <person name="Fouteau S."/>
            <person name="Franken C."/>
            <person name="Gibelin C."/>
            <person name="Gish J."/>
            <person name="Goldstein S."/>
            <person name="Gonzalez A.J."/>
            <person name="Green P.J."/>
            <person name="Hallab A."/>
            <person name="Hartog M."/>
            <person name="Hua A."/>
            <person name="Humphray S.J."/>
            <person name="Jeong D.H."/>
            <person name="Jing Y."/>
            <person name="Jocker A."/>
            <person name="Kenton S.M."/>
            <person name="Kim D.J."/>
            <person name="Klee K."/>
            <person name="Lai H."/>
            <person name="Lang C."/>
            <person name="Lin S."/>
            <person name="Macmil S.L."/>
            <person name="Magdelenat G."/>
            <person name="Matthews L."/>
            <person name="McCorrison J."/>
            <person name="Monaghan E.L."/>
            <person name="Mun J.H."/>
            <person name="Najar F.Z."/>
            <person name="Nicholson C."/>
            <person name="Noirot C."/>
            <person name="O'Bleness M."/>
            <person name="Paule C.R."/>
            <person name="Poulain J."/>
            <person name="Prion F."/>
            <person name="Qin B."/>
            <person name="Qu C."/>
            <person name="Retzel E.F."/>
            <person name="Riddle C."/>
            <person name="Sallet E."/>
            <person name="Samain S."/>
            <person name="Samson N."/>
            <person name="Sanders I."/>
            <person name="Saurat O."/>
            <person name="Scarpelli C."/>
            <person name="Schiex T."/>
            <person name="Segurens B."/>
            <person name="Severin A.J."/>
            <person name="Sherrier D.J."/>
            <person name="Shi R."/>
            <person name="Sims S."/>
            <person name="Singer S.R."/>
            <person name="Sinharoy S."/>
            <person name="Sterck L."/>
            <person name="Viollet A."/>
            <person name="Wang B.B."/>
            <person name="Wang K."/>
            <person name="Wang M."/>
            <person name="Wang X."/>
            <person name="Warfsmann J."/>
            <person name="Weissenbach J."/>
            <person name="White D.D."/>
            <person name="White J.D."/>
            <person name="Wiley G.B."/>
            <person name="Wincker P."/>
            <person name="Xing Y."/>
            <person name="Yang L."/>
            <person name="Yao Z."/>
            <person name="Ying F."/>
            <person name="Zhai J."/>
            <person name="Zhou L."/>
            <person name="Zuber A."/>
            <person name="Denarie J."/>
            <person name="Dixon R.A."/>
            <person name="May G.D."/>
            <person name="Schwartz D.C."/>
            <person name="Rogers J."/>
            <person name="Quetier F."/>
            <person name="Town C.D."/>
            <person name="Roe B.A."/>
        </authorList>
    </citation>
    <scope>NUCLEOTIDE SEQUENCE [LARGE SCALE GENOMIC DNA]</scope>
    <source>
        <strain evidence="2">A17</strain>
        <strain evidence="4 5">cv. Jemalong A17</strain>
    </source>
</reference>
<gene>
    <name evidence="2" type="ordered locus">MTR_7g019050</name>
    <name evidence="3" type="ORF">MtrunA17_Chr7g0221241</name>
</gene>
<keyword evidence="1" id="KW-0472">Membrane</keyword>
<dbReference type="Proteomes" id="UP000265566">
    <property type="component" value="Chromosome 7"/>
</dbReference>
<proteinExistence type="predicted"/>
<dbReference type="Proteomes" id="UP000002051">
    <property type="component" value="Unassembled WGS sequence"/>
</dbReference>
<dbReference type="EMBL" id="PSQE01000007">
    <property type="protein sequence ID" value="RHN44607.1"/>
    <property type="molecule type" value="Genomic_DNA"/>
</dbReference>
<dbReference type="InterPro" id="IPR053258">
    <property type="entry name" value="Ca-permeable_cation_channel"/>
</dbReference>
<feature type="transmembrane region" description="Helical" evidence="1">
    <location>
        <begin position="126"/>
        <end position="143"/>
    </location>
</feature>
<name>A0A072U7M8_MEDTR</name>